<proteinExistence type="predicted"/>
<sequence length="146" mass="17060">MYGGRSALLWLRHRKWSNAIQVICRIYHKNRFFDSQDEDDPCLPLNRHPSPPHKLLMLISKSDDGRRTLSFAYRRRPPAATVIMSALPFPWEHRVCIAAAGPLGRPAVPREERFRRQGAETATRWAIDEDTSKMDAVRLWRQPRED</sequence>
<name>A0ABD2NJX7_9CUCU</name>
<dbReference type="Proteomes" id="UP001516400">
    <property type="component" value="Unassembled WGS sequence"/>
</dbReference>
<comment type="caution">
    <text evidence="1">The sequence shown here is derived from an EMBL/GenBank/DDBJ whole genome shotgun (WGS) entry which is preliminary data.</text>
</comment>
<keyword evidence="2" id="KW-1185">Reference proteome</keyword>
<gene>
    <name evidence="1" type="ORF">HHI36_016365</name>
</gene>
<protein>
    <submittedName>
        <fullName evidence="1">Uncharacterized protein</fullName>
    </submittedName>
</protein>
<evidence type="ECO:0000313" key="2">
    <source>
        <dbReference type="Proteomes" id="UP001516400"/>
    </source>
</evidence>
<accession>A0ABD2NJX7</accession>
<dbReference type="EMBL" id="JABFTP020000124">
    <property type="protein sequence ID" value="KAL3278845.1"/>
    <property type="molecule type" value="Genomic_DNA"/>
</dbReference>
<evidence type="ECO:0000313" key="1">
    <source>
        <dbReference type="EMBL" id="KAL3278845.1"/>
    </source>
</evidence>
<reference evidence="1 2" key="1">
    <citation type="journal article" date="2021" name="BMC Biol.">
        <title>Horizontally acquired antibacterial genes associated with adaptive radiation of ladybird beetles.</title>
        <authorList>
            <person name="Li H.S."/>
            <person name="Tang X.F."/>
            <person name="Huang Y.H."/>
            <person name="Xu Z.Y."/>
            <person name="Chen M.L."/>
            <person name="Du X.Y."/>
            <person name="Qiu B.Y."/>
            <person name="Chen P.T."/>
            <person name="Zhang W."/>
            <person name="Slipinski A."/>
            <person name="Escalona H.E."/>
            <person name="Waterhouse R.M."/>
            <person name="Zwick A."/>
            <person name="Pang H."/>
        </authorList>
    </citation>
    <scope>NUCLEOTIDE SEQUENCE [LARGE SCALE GENOMIC DNA]</scope>
    <source>
        <strain evidence="1">SYSU2018</strain>
    </source>
</reference>
<organism evidence="1 2">
    <name type="scientific">Cryptolaemus montrouzieri</name>
    <dbReference type="NCBI Taxonomy" id="559131"/>
    <lineage>
        <taxon>Eukaryota</taxon>
        <taxon>Metazoa</taxon>
        <taxon>Ecdysozoa</taxon>
        <taxon>Arthropoda</taxon>
        <taxon>Hexapoda</taxon>
        <taxon>Insecta</taxon>
        <taxon>Pterygota</taxon>
        <taxon>Neoptera</taxon>
        <taxon>Endopterygota</taxon>
        <taxon>Coleoptera</taxon>
        <taxon>Polyphaga</taxon>
        <taxon>Cucujiformia</taxon>
        <taxon>Coccinelloidea</taxon>
        <taxon>Coccinellidae</taxon>
        <taxon>Scymninae</taxon>
        <taxon>Scymnini</taxon>
        <taxon>Cryptolaemus</taxon>
    </lineage>
</organism>
<dbReference type="AlphaFoldDB" id="A0ABD2NJX7"/>